<reference evidence="4 5" key="1">
    <citation type="submission" date="2015-09" db="EMBL/GenBank/DDBJ databases">
        <authorList>
            <consortium name="Pathogen Informatics"/>
        </authorList>
    </citation>
    <scope>NUCLEOTIDE SEQUENCE [LARGE SCALE GENOMIC DNA]</scope>
    <source>
        <strain evidence="2 4">2789STDY5834863</strain>
        <strain evidence="3 5">2789STDY5834911</strain>
    </source>
</reference>
<evidence type="ECO:0000313" key="3">
    <source>
        <dbReference type="EMBL" id="CUP86052.1"/>
    </source>
</evidence>
<keyword evidence="1" id="KW-1133">Transmembrane helix</keyword>
<feature type="transmembrane region" description="Helical" evidence="1">
    <location>
        <begin position="249"/>
        <end position="270"/>
    </location>
</feature>
<dbReference type="OrthoDB" id="2846816at2"/>
<feature type="transmembrane region" description="Helical" evidence="1">
    <location>
        <begin position="173"/>
        <end position="195"/>
    </location>
</feature>
<evidence type="ECO:0000256" key="1">
    <source>
        <dbReference type="SAM" id="Phobius"/>
    </source>
</evidence>
<evidence type="ECO:0000313" key="4">
    <source>
        <dbReference type="Proteomes" id="UP000095431"/>
    </source>
</evidence>
<evidence type="ECO:0000313" key="5">
    <source>
        <dbReference type="Proteomes" id="UP000095712"/>
    </source>
</evidence>
<dbReference type="AlphaFoldDB" id="A0A173Y452"/>
<accession>A0A173Y452</accession>
<keyword evidence="1" id="KW-0812">Transmembrane</keyword>
<keyword evidence="1" id="KW-0472">Membrane</keyword>
<dbReference type="RefSeq" id="WP_055152703.1">
    <property type="nucleotide sequence ID" value="NZ_AP031426.1"/>
</dbReference>
<dbReference type="EMBL" id="CYZN01000003">
    <property type="protein sequence ID" value="CUN58952.1"/>
    <property type="molecule type" value="Genomic_DNA"/>
</dbReference>
<evidence type="ECO:0008006" key="6">
    <source>
        <dbReference type="Google" id="ProtNLM"/>
    </source>
</evidence>
<protein>
    <recommendedName>
        <fullName evidence="6">ABC-2 family transporter protein</fullName>
    </recommendedName>
</protein>
<proteinExistence type="predicted"/>
<feature type="transmembrane region" description="Helical" evidence="1">
    <location>
        <begin position="20"/>
        <end position="36"/>
    </location>
</feature>
<gene>
    <name evidence="2" type="ORF">ERS852478_00549</name>
    <name evidence="3" type="ORF">ERS852523_03068</name>
</gene>
<organism evidence="2 4">
    <name type="scientific">Blautia wexlerae</name>
    <dbReference type="NCBI Taxonomy" id="418240"/>
    <lineage>
        <taxon>Bacteria</taxon>
        <taxon>Bacillati</taxon>
        <taxon>Bacillota</taxon>
        <taxon>Clostridia</taxon>
        <taxon>Lachnospirales</taxon>
        <taxon>Lachnospiraceae</taxon>
        <taxon>Blautia</taxon>
    </lineage>
</organism>
<dbReference type="EMBL" id="CZAW01000038">
    <property type="protein sequence ID" value="CUP86052.1"/>
    <property type="molecule type" value="Genomic_DNA"/>
</dbReference>
<sequence>MKVLSQARRICGYQLRILRGNYKLYLIPVCLFVYMLNELIPIRDFLFSVNEKASPFLLPFIFNDVMLTASIFVAAMLFFIDAPFYDKYQLFVIMRGGTSEWVLGHIMYIFSVSILYMLCLTGISILIIFPNVCLSGEWGRIWTTLALTDAGEQFGLSFGVSGYLIFEYRPLEAMFLVGGLGFFICSFYGLCLWCLNLCVGKIISFVTVSASIILVTRIKYLPEWIMYLTPSAWMDLNNLSKYARYEIDVVRAFIILVLGCLCLSGIAYYVTVHSDISG</sequence>
<feature type="transmembrane region" description="Helical" evidence="1">
    <location>
        <begin position="101"/>
        <end position="129"/>
    </location>
</feature>
<dbReference type="Proteomes" id="UP000095712">
    <property type="component" value="Unassembled WGS sequence"/>
</dbReference>
<feature type="transmembrane region" description="Helical" evidence="1">
    <location>
        <begin position="202"/>
        <end position="220"/>
    </location>
</feature>
<name>A0A173Y452_9FIRM</name>
<evidence type="ECO:0000313" key="2">
    <source>
        <dbReference type="EMBL" id="CUN58952.1"/>
    </source>
</evidence>
<dbReference type="eggNOG" id="ENOG502ZMBN">
    <property type="taxonomic scope" value="Bacteria"/>
</dbReference>
<feature type="transmembrane region" description="Helical" evidence="1">
    <location>
        <begin position="56"/>
        <end position="80"/>
    </location>
</feature>
<dbReference type="Proteomes" id="UP000095431">
    <property type="component" value="Unassembled WGS sequence"/>
</dbReference>